<dbReference type="InterPro" id="IPR045584">
    <property type="entry name" value="Pilin-like"/>
</dbReference>
<proteinExistence type="predicted"/>
<dbReference type="EMBL" id="BARW01004881">
    <property type="protein sequence ID" value="GAI67531.1"/>
    <property type="molecule type" value="Genomic_DNA"/>
</dbReference>
<organism evidence="2">
    <name type="scientific">marine sediment metagenome</name>
    <dbReference type="NCBI Taxonomy" id="412755"/>
    <lineage>
        <taxon>unclassified sequences</taxon>
        <taxon>metagenomes</taxon>
        <taxon>ecological metagenomes</taxon>
    </lineage>
</organism>
<dbReference type="InterPro" id="IPR012902">
    <property type="entry name" value="N_methyl_site"/>
</dbReference>
<protein>
    <recommendedName>
        <fullName evidence="3">Prepilin-type N-terminal cleavage/methylation domain-containing protein</fullName>
    </recommendedName>
</protein>
<dbReference type="SUPFAM" id="SSF54523">
    <property type="entry name" value="Pili subunits"/>
    <property type="match status" value="1"/>
</dbReference>
<keyword evidence="1" id="KW-0472">Membrane</keyword>
<dbReference type="PROSITE" id="PS00409">
    <property type="entry name" value="PROKAR_NTER_METHYL"/>
    <property type="match status" value="1"/>
</dbReference>
<dbReference type="NCBIfam" id="TIGR02532">
    <property type="entry name" value="IV_pilin_GFxxxE"/>
    <property type="match status" value="1"/>
</dbReference>
<keyword evidence="1" id="KW-0812">Transmembrane</keyword>
<accession>X1RKR8</accession>
<feature type="transmembrane region" description="Helical" evidence="1">
    <location>
        <begin position="12"/>
        <end position="31"/>
    </location>
</feature>
<dbReference type="Pfam" id="PF07963">
    <property type="entry name" value="N_methyl"/>
    <property type="match status" value="1"/>
</dbReference>
<evidence type="ECO:0008006" key="3">
    <source>
        <dbReference type="Google" id="ProtNLM"/>
    </source>
</evidence>
<sequence>MRNKSGFSLIELLMVIAVIAVVSAVMVPSIISWR</sequence>
<evidence type="ECO:0000313" key="2">
    <source>
        <dbReference type="EMBL" id="GAI67531.1"/>
    </source>
</evidence>
<feature type="non-terminal residue" evidence="2">
    <location>
        <position position="34"/>
    </location>
</feature>
<name>X1RKR8_9ZZZZ</name>
<dbReference type="AlphaFoldDB" id="X1RKR8"/>
<dbReference type="Gene3D" id="3.30.700.10">
    <property type="entry name" value="Glycoprotein, Type 4 Pilin"/>
    <property type="match status" value="1"/>
</dbReference>
<keyword evidence="1" id="KW-1133">Transmembrane helix</keyword>
<reference evidence="2" key="1">
    <citation type="journal article" date="2014" name="Front. Microbiol.">
        <title>High frequency of phylogenetically diverse reductive dehalogenase-homologous genes in deep subseafloor sedimentary metagenomes.</title>
        <authorList>
            <person name="Kawai M."/>
            <person name="Futagami T."/>
            <person name="Toyoda A."/>
            <person name="Takaki Y."/>
            <person name="Nishi S."/>
            <person name="Hori S."/>
            <person name="Arai W."/>
            <person name="Tsubouchi T."/>
            <person name="Morono Y."/>
            <person name="Uchiyama I."/>
            <person name="Ito T."/>
            <person name="Fujiyama A."/>
            <person name="Inagaki F."/>
            <person name="Takami H."/>
        </authorList>
    </citation>
    <scope>NUCLEOTIDE SEQUENCE</scope>
    <source>
        <strain evidence="2">Expedition CK06-06</strain>
    </source>
</reference>
<comment type="caution">
    <text evidence="2">The sequence shown here is derived from an EMBL/GenBank/DDBJ whole genome shotgun (WGS) entry which is preliminary data.</text>
</comment>
<evidence type="ECO:0000256" key="1">
    <source>
        <dbReference type="SAM" id="Phobius"/>
    </source>
</evidence>
<gene>
    <name evidence="2" type="ORF">S12H4_11068</name>
</gene>